<dbReference type="Gene3D" id="3.40.50.10860">
    <property type="entry name" value="Leucine Dehydrogenase, chain A, domain 1"/>
    <property type="match status" value="1"/>
</dbReference>
<evidence type="ECO:0000256" key="3">
    <source>
        <dbReference type="ARBA" id="ARBA00022857"/>
    </source>
</evidence>
<feature type="binding site" evidence="7">
    <location>
        <begin position="361"/>
        <end position="365"/>
    </location>
    <ligand>
        <name>NADP(+)</name>
        <dbReference type="ChEBI" id="CHEBI:58349"/>
    </ligand>
</feature>
<feature type="binding site" evidence="7">
    <location>
        <begin position="384"/>
        <end position="389"/>
    </location>
    <ligand>
        <name>NADP(+)</name>
        <dbReference type="ChEBI" id="CHEBI:58349"/>
    </ligand>
</feature>
<dbReference type="GO" id="GO:0004764">
    <property type="term" value="F:shikimate 3-dehydrogenase (NADP+) activity"/>
    <property type="evidence" value="ECO:0007669"/>
    <property type="project" value="UniProtKB-UniRule"/>
</dbReference>
<dbReference type="Gene3D" id="3.20.20.70">
    <property type="entry name" value="Aldolase class I"/>
    <property type="match status" value="1"/>
</dbReference>
<keyword evidence="5 7" id="KW-0057">Aromatic amino acid biosynthesis</keyword>
<feature type="domain" description="Shikimate dehydrogenase substrate binding N-terminal" evidence="9">
    <location>
        <begin position="242"/>
        <end position="322"/>
    </location>
</feature>
<feature type="binding site" evidence="7">
    <location>
        <position position="454"/>
    </location>
    <ligand>
        <name>NADP(+)</name>
        <dbReference type="ChEBI" id="CHEBI:58349"/>
    </ligand>
</feature>
<dbReference type="STRING" id="907348.TresaDRAFT_2753"/>
<dbReference type="GO" id="GO:0003855">
    <property type="term" value="F:3-dehydroquinate dehydratase activity"/>
    <property type="evidence" value="ECO:0007669"/>
    <property type="project" value="InterPro"/>
</dbReference>
<dbReference type="InterPro" id="IPR036291">
    <property type="entry name" value="NAD(P)-bd_dom_sf"/>
</dbReference>
<dbReference type="InterPro" id="IPR013708">
    <property type="entry name" value="Shikimate_DH-bd_N"/>
</dbReference>
<evidence type="ECO:0000256" key="1">
    <source>
        <dbReference type="ARBA" id="ARBA00004871"/>
    </source>
</evidence>
<organism evidence="10 11">
    <name type="scientific">Treponema saccharophilum DSM 2985</name>
    <dbReference type="NCBI Taxonomy" id="907348"/>
    <lineage>
        <taxon>Bacteria</taxon>
        <taxon>Pseudomonadati</taxon>
        <taxon>Spirochaetota</taxon>
        <taxon>Spirochaetia</taxon>
        <taxon>Spirochaetales</taxon>
        <taxon>Treponemataceae</taxon>
        <taxon>Treponema</taxon>
    </lineage>
</organism>
<name>H7EHE7_9SPIR</name>
<comment type="similarity">
    <text evidence="7">Belongs to the shikimate dehydrogenase family.</text>
</comment>
<dbReference type="PANTHER" id="PTHR21089">
    <property type="entry name" value="SHIKIMATE DEHYDROGENASE"/>
    <property type="match status" value="1"/>
</dbReference>
<dbReference type="Pfam" id="PF01487">
    <property type="entry name" value="DHquinase_I"/>
    <property type="match status" value="1"/>
</dbReference>
<dbReference type="CDD" id="cd01065">
    <property type="entry name" value="NAD_bind_Shikimate_DH"/>
    <property type="match status" value="1"/>
</dbReference>
<keyword evidence="3 7" id="KW-0521">NADP</keyword>
<feature type="binding site" evidence="7">
    <location>
        <position position="484"/>
    </location>
    <ligand>
        <name>shikimate</name>
        <dbReference type="ChEBI" id="CHEBI:36208"/>
    </ligand>
</feature>
<dbReference type="SUPFAM" id="SSF51569">
    <property type="entry name" value="Aldolase"/>
    <property type="match status" value="1"/>
</dbReference>
<comment type="caution">
    <text evidence="10">The sequence shown here is derived from an EMBL/GenBank/DDBJ whole genome shotgun (WGS) entry which is preliminary data.</text>
</comment>
<dbReference type="RefSeq" id="WP_002702019.1">
    <property type="nucleotide sequence ID" value="NZ_AGRW01000026.1"/>
</dbReference>
<dbReference type="Gene3D" id="3.40.50.720">
    <property type="entry name" value="NAD(P)-binding Rossmann-like Domain"/>
    <property type="match status" value="1"/>
</dbReference>
<keyword evidence="11" id="KW-1185">Reference proteome</keyword>
<evidence type="ECO:0000256" key="6">
    <source>
        <dbReference type="ARBA" id="ARBA00049442"/>
    </source>
</evidence>
<keyword evidence="7" id="KW-0028">Amino-acid biosynthesis</keyword>
<gene>
    <name evidence="7" type="primary">aroE</name>
    <name evidence="10" type="ORF">TresaDRAFT_2753</name>
</gene>
<dbReference type="Pfam" id="PF01488">
    <property type="entry name" value="Shikimate_DH"/>
    <property type="match status" value="1"/>
</dbReference>
<dbReference type="EMBL" id="AGRW01000026">
    <property type="protein sequence ID" value="EIC03002.1"/>
    <property type="molecule type" value="Genomic_DNA"/>
</dbReference>
<feature type="binding site" evidence="7">
    <location>
        <position position="456"/>
    </location>
    <ligand>
        <name>shikimate</name>
        <dbReference type="ChEBI" id="CHEBI:36208"/>
    </ligand>
</feature>
<feature type="binding site" evidence="7">
    <location>
        <position position="335"/>
    </location>
    <ligand>
        <name>shikimate</name>
        <dbReference type="ChEBI" id="CHEBI:36208"/>
    </ligand>
</feature>
<dbReference type="GO" id="GO:0019632">
    <property type="term" value="P:shikimate metabolic process"/>
    <property type="evidence" value="ECO:0007669"/>
    <property type="project" value="TreeGrafter"/>
</dbReference>
<feature type="binding site" evidence="7">
    <location>
        <begin position="250"/>
        <end position="252"/>
    </location>
    <ligand>
        <name>shikimate</name>
        <dbReference type="ChEBI" id="CHEBI:36208"/>
    </ligand>
</feature>
<dbReference type="Proteomes" id="UP000003571">
    <property type="component" value="Unassembled WGS sequence"/>
</dbReference>
<dbReference type="Pfam" id="PF08501">
    <property type="entry name" value="Shikimate_dh_N"/>
    <property type="match status" value="1"/>
</dbReference>
<dbReference type="InterPro" id="IPR001381">
    <property type="entry name" value="DHquinase_I"/>
</dbReference>
<evidence type="ECO:0000313" key="11">
    <source>
        <dbReference type="Proteomes" id="UP000003571"/>
    </source>
</evidence>
<dbReference type="InterPro" id="IPR013785">
    <property type="entry name" value="Aldolase_TIM"/>
</dbReference>
<dbReference type="EC" id="1.1.1.25" evidence="2 7"/>
<feature type="binding site" evidence="7">
    <location>
        <position position="477"/>
    </location>
    <ligand>
        <name>NADP(+)</name>
        <dbReference type="ChEBI" id="CHEBI:58349"/>
    </ligand>
</feature>
<dbReference type="InterPro" id="IPR022893">
    <property type="entry name" value="Shikimate_DH_fam"/>
</dbReference>
<dbReference type="UniPathway" id="UPA00053">
    <property type="reaction ID" value="UER00087"/>
</dbReference>
<dbReference type="SUPFAM" id="SSF51735">
    <property type="entry name" value="NAD(P)-binding Rossmann-fold domains"/>
    <property type="match status" value="1"/>
</dbReference>
<evidence type="ECO:0000256" key="7">
    <source>
        <dbReference type="HAMAP-Rule" id="MF_00222"/>
    </source>
</evidence>
<dbReference type="PANTHER" id="PTHR21089:SF1">
    <property type="entry name" value="BIFUNCTIONAL 3-DEHYDROQUINATE DEHYDRATASE_SHIKIMATE DEHYDROGENASE, CHLOROPLASTIC"/>
    <property type="match status" value="1"/>
</dbReference>
<keyword evidence="4 7" id="KW-0560">Oxidoreductase</keyword>
<reference evidence="10 11" key="1">
    <citation type="submission" date="2011-09" db="EMBL/GenBank/DDBJ databases">
        <title>The draft genome of Treponema saccharophilum DSM 2985.</title>
        <authorList>
            <consortium name="US DOE Joint Genome Institute (JGI-PGF)"/>
            <person name="Lucas S."/>
            <person name="Copeland A."/>
            <person name="Lapidus A."/>
            <person name="Glavina del Rio T."/>
            <person name="Dalin E."/>
            <person name="Tice H."/>
            <person name="Bruce D."/>
            <person name="Goodwin L."/>
            <person name="Pitluck S."/>
            <person name="Peters L."/>
            <person name="Kyrpides N."/>
            <person name="Mavromatis K."/>
            <person name="Ivanova N."/>
            <person name="Markowitz V."/>
            <person name="Cheng J.-F."/>
            <person name="Hugenholtz P."/>
            <person name="Woyke T."/>
            <person name="Wu D."/>
            <person name="Gronow S."/>
            <person name="Wellnitz S."/>
            <person name="Brambilla E."/>
            <person name="Klenk H.-P."/>
            <person name="Eisen J.A."/>
        </authorList>
    </citation>
    <scope>NUCLEOTIDE SEQUENCE [LARGE SCALE GENOMIC DNA]</scope>
    <source>
        <strain evidence="10 11">DSM 2985</strain>
    </source>
</reference>
<evidence type="ECO:0000259" key="9">
    <source>
        <dbReference type="Pfam" id="PF08501"/>
    </source>
</evidence>
<sequence>MRKPLVCLCLTGKTIDEDVRIAEEYIRYIDMVELRADCLEEDERLNIRDFPSLVKVPCLLTIRRVADGGKYEEGEASRSMLFARALAFADEDKRKNFAYVDFEDDFIVPGLQDAALAFGTRIIRSFHDMNNPVKNIAQRLSKMRMTGFEIPKIAFMPKSLSDITDLFKEASALSGTEQIICAMSAFGLPTRVLAQRFNSYLSFTSPAELMENVKGLGHVDPVSLSSLYRFRSIDSETRLFGITGFPLVATSSPKIHNTIFGENEMNAVYVPFKAEKAEEAFEFANTMGVCGFSVTVPHKETIIPLLDSVDKGVQEMGACNTVVREDGKWLGFNTDCIGFELAIKEFTGRDSLSGMKVSVIGAGGAAKAIVYALKNLGADACIFNRTSVKARKLAEKVGFNYSGLGSDCIMKLQSYSDLIVQTTSKGMNSTDEPNETNDPIWFYDFTGNELLYDIVYEPNVTPVMKRAAAAGCRVANGLSMLRYQGEEQARIFRKAYEKSFDD</sequence>
<comment type="subunit">
    <text evidence="7">Homodimer.</text>
</comment>
<dbReference type="GO" id="GO:0008652">
    <property type="term" value="P:amino acid biosynthetic process"/>
    <property type="evidence" value="ECO:0007669"/>
    <property type="project" value="UniProtKB-KW"/>
</dbReference>
<evidence type="ECO:0000259" key="8">
    <source>
        <dbReference type="Pfam" id="PF01488"/>
    </source>
</evidence>
<accession>H7EHE7</accession>
<comment type="catalytic activity">
    <reaction evidence="6 7">
        <text>shikimate + NADP(+) = 3-dehydroshikimate + NADPH + H(+)</text>
        <dbReference type="Rhea" id="RHEA:17737"/>
        <dbReference type="ChEBI" id="CHEBI:15378"/>
        <dbReference type="ChEBI" id="CHEBI:16630"/>
        <dbReference type="ChEBI" id="CHEBI:36208"/>
        <dbReference type="ChEBI" id="CHEBI:57783"/>
        <dbReference type="ChEBI" id="CHEBI:58349"/>
        <dbReference type="EC" id="1.1.1.25"/>
    </reaction>
</comment>
<evidence type="ECO:0000313" key="10">
    <source>
        <dbReference type="EMBL" id="EIC03002.1"/>
    </source>
</evidence>
<dbReference type="InterPro" id="IPR046346">
    <property type="entry name" value="Aminoacid_DH-like_N_sf"/>
</dbReference>
<comment type="pathway">
    <text evidence="1 7">Metabolic intermediate biosynthesis; chorismate biosynthesis; chorismate from D-erythrose 4-phosphate and phosphoenolpyruvate: step 4/7.</text>
</comment>
<comment type="caution">
    <text evidence="7">Lacks conserved residue(s) required for the propagation of feature annotation.</text>
</comment>
<dbReference type="PATRIC" id="fig|907348.3.peg.211"/>
<feature type="domain" description="Quinate/shikimate 5-dehydrogenase/glutamyl-tRNA reductase" evidence="8">
    <location>
        <begin position="344"/>
        <end position="424"/>
    </location>
</feature>
<feature type="binding site" evidence="7">
    <location>
        <position position="320"/>
    </location>
    <ligand>
        <name>shikimate</name>
        <dbReference type="ChEBI" id="CHEBI:36208"/>
    </ligand>
</feature>
<evidence type="ECO:0000256" key="2">
    <source>
        <dbReference type="ARBA" id="ARBA00012962"/>
    </source>
</evidence>
<dbReference type="GO" id="GO:0009423">
    <property type="term" value="P:chorismate biosynthetic process"/>
    <property type="evidence" value="ECO:0007669"/>
    <property type="project" value="UniProtKB-UniRule"/>
</dbReference>
<proteinExistence type="inferred from homology"/>
<evidence type="ECO:0000256" key="5">
    <source>
        <dbReference type="ARBA" id="ARBA00023141"/>
    </source>
</evidence>
<protein>
    <recommendedName>
        <fullName evidence="2 7">Shikimate dehydrogenase (NADP(+))</fullName>
        <shortName evidence="7">SDH</shortName>
        <ecNumber evidence="2 7">1.1.1.25</ecNumber>
    </recommendedName>
</protein>
<dbReference type="InterPro" id="IPR006151">
    <property type="entry name" value="Shikm_DH/Glu-tRNA_Rdtase"/>
</dbReference>
<dbReference type="OrthoDB" id="9792692at2"/>
<feature type="active site" description="Proton acceptor" evidence="7">
    <location>
        <position position="299"/>
    </location>
</feature>
<dbReference type="SUPFAM" id="SSF53223">
    <property type="entry name" value="Aminoacid dehydrogenase-like, N-terminal domain"/>
    <property type="match status" value="1"/>
</dbReference>
<comment type="function">
    <text evidence="7">Involved in the biosynthesis of the chorismate, which leads to the biosynthesis of aromatic amino acids. Catalyzes the reversible NADPH linked reduction of 3-dehydroshikimate (DHSA) to yield shikimate (SA).</text>
</comment>
<dbReference type="HAMAP" id="MF_00222">
    <property type="entry name" value="Shikimate_DH_AroE"/>
    <property type="match status" value="1"/>
</dbReference>
<evidence type="ECO:0000256" key="4">
    <source>
        <dbReference type="ARBA" id="ARBA00023002"/>
    </source>
</evidence>
<dbReference type="eggNOG" id="COG0169">
    <property type="taxonomic scope" value="Bacteria"/>
</dbReference>
<dbReference type="eggNOG" id="COG0710">
    <property type="taxonomic scope" value="Bacteria"/>
</dbReference>
<dbReference type="CDD" id="cd00502">
    <property type="entry name" value="DHQase_I"/>
    <property type="match status" value="1"/>
</dbReference>
<feature type="binding site" evidence="7">
    <location>
        <position position="295"/>
    </location>
    <ligand>
        <name>shikimate</name>
        <dbReference type="ChEBI" id="CHEBI:36208"/>
    </ligand>
</feature>
<dbReference type="GO" id="GO:0009073">
    <property type="term" value="P:aromatic amino acid family biosynthetic process"/>
    <property type="evidence" value="ECO:0007669"/>
    <property type="project" value="UniProtKB-KW"/>
</dbReference>
<dbReference type="AlphaFoldDB" id="H7EHE7"/>